<dbReference type="EMBL" id="JAYMYQ010000001">
    <property type="protein sequence ID" value="KAK7360903.1"/>
    <property type="molecule type" value="Genomic_DNA"/>
</dbReference>
<name>A0AAN9RBQ9_CANGL</name>
<dbReference type="AlphaFoldDB" id="A0AAN9RBQ9"/>
<evidence type="ECO:0000313" key="1">
    <source>
        <dbReference type="EMBL" id="KAK7360903.1"/>
    </source>
</evidence>
<protein>
    <submittedName>
        <fullName evidence="1">Uncharacterized protein</fullName>
    </submittedName>
</protein>
<reference evidence="1 2" key="1">
    <citation type="submission" date="2024-01" db="EMBL/GenBank/DDBJ databases">
        <title>The genomes of 5 underutilized Papilionoideae crops provide insights into root nodulation and disease resistanc.</title>
        <authorList>
            <person name="Jiang F."/>
        </authorList>
    </citation>
    <scope>NUCLEOTIDE SEQUENCE [LARGE SCALE GENOMIC DNA]</scope>
    <source>
        <strain evidence="1">LVBAO_FW01</strain>
        <tissue evidence="1">Leaves</tissue>
    </source>
</reference>
<sequence length="83" mass="9038">MPISHSHIFVSSSHGIAWSSSQASNEITSTLVASQALVLHMPFTARHVQVYAALIVDVGQNLHGYLHGLYLSGLEWIHGLYIA</sequence>
<dbReference type="Proteomes" id="UP001367508">
    <property type="component" value="Unassembled WGS sequence"/>
</dbReference>
<proteinExistence type="predicted"/>
<accession>A0AAN9RBQ9</accession>
<organism evidence="1 2">
    <name type="scientific">Canavalia gladiata</name>
    <name type="common">Sword bean</name>
    <name type="synonym">Dolichos gladiatus</name>
    <dbReference type="NCBI Taxonomy" id="3824"/>
    <lineage>
        <taxon>Eukaryota</taxon>
        <taxon>Viridiplantae</taxon>
        <taxon>Streptophyta</taxon>
        <taxon>Embryophyta</taxon>
        <taxon>Tracheophyta</taxon>
        <taxon>Spermatophyta</taxon>
        <taxon>Magnoliopsida</taxon>
        <taxon>eudicotyledons</taxon>
        <taxon>Gunneridae</taxon>
        <taxon>Pentapetalae</taxon>
        <taxon>rosids</taxon>
        <taxon>fabids</taxon>
        <taxon>Fabales</taxon>
        <taxon>Fabaceae</taxon>
        <taxon>Papilionoideae</taxon>
        <taxon>50 kb inversion clade</taxon>
        <taxon>NPAAA clade</taxon>
        <taxon>indigoferoid/millettioid clade</taxon>
        <taxon>Phaseoleae</taxon>
        <taxon>Canavalia</taxon>
    </lineage>
</organism>
<evidence type="ECO:0000313" key="2">
    <source>
        <dbReference type="Proteomes" id="UP001367508"/>
    </source>
</evidence>
<keyword evidence="2" id="KW-1185">Reference proteome</keyword>
<comment type="caution">
    <text evidence="1">The sequence shown here is derived from an EMBL/GenBank/DDBJ whole genome shotgun (WGS) entry which is preliminary data.</text>
</comment>
<gene>
    <name evidence="1" type="ORF">VNO77_02921</name>
</gene>